<dbReference type="EMBL" id="VCHE01000007">
    <property type="protein sequence ID" value="KAB2579371.1"/>
    <property type="molecule type" value="Genomic_DNA"/>
</dbReference>
<dbReference type="AlphaFoldDB" id="A0A5N5DPV7"/>
<evidence type="ECO:0000313" key="3">
    <source>
        <dbReference type="Proteomes" id="UP000325902"/>
    </source>
</evidence>
<reference evidence="2 3" key="1">
    <citation type="journal article" date="2019" name="Sci. Rep.">
        <title>A multi-omics analysis of the grapevine pathogen Lasiodiplodia theobromae reveals that temperature affects the expression of virulence- and pathogenicity-related genes.</title>
        <authorList>
            <person name="Felix C."/>
            <person name="Meneses R."/>
            <person name="Goncalves M.F.M."/>
            <person name="Tilleman L."/>
            <person name="Duarte A.S."/>
            <person name="Jorrin-Novo J.V."/>
            <person name="Van de Peer Y."/>
            <person name="Deforce D."/>
            <person name="Van Nieuwerburgh F."/>
            <person name="Esteves A.C."/>
            <person name="Alves A."/>
        </authorList>
    </citation>
    <scope>NUCLEOTIDE SEQUENCE [LARGE SCALE GENOMIC DNA]</scope>
    <source>
        <strain evidence="2 3">LA-SOL3</strain>
    </source>
</reference>
<dbReference type="OrthoDB" id="10385174at2759"/>
<proteinExistence type="predicted"/>
<organism evidence="2 3">
    <name type="scientific">Lasiodiplodia theobromae</name>
    <dbReference type="NCBI Taxonomy" id="45133"/>
    <lineage>
        <taxon>Eukaryota</taxon>
        <taxon>Fungi</taxon>
        <taxon>Dikarya</taxon>
        <taxon>Ascomycota</taxon>
        <taxon>Pezizomycotina</taxon>
        <taxon>Dothideomycetes</taxon>
        <taxon>Dothideomycetes incertae sedis</taxon>
        <taxon>Botryosphaeriales</taxon>
        <taxon>Botryosphaeriaceae</taxon>
        <taxon>Lasiodiplodia</taxon>
    </lineage>
</organism>
<gene>
    <name evidence="2" type="ORF">DBV05_g1834</name>
</gene>
<sequence length="96" mass="10738">MFAANHAPSSSNSFYCDPQMVKKLLGTEDKIRHTAARHAHVPQAKVRRVDSQETSETAIKFVEPEKPQRRPKGPTGKRQKAKAMCSAALKKLKPTR</sequence>
<evidence type="ECO:0000313" key="2">
    <source>
        <dbReference type="EMBL" id="KAB2579371.1"/>
    </source>
</evidence>
<feature type="compositionally biased region" description="Basic residues" evidence="1">
    <location>
        <begin position="69"/>
        <end position="81"/>
    </location>
</feature>
<accession>A0A5N5DPV7</accession>
<comment type="caution">
    <text evidence="2">The sequence shown here is derived from an EMBL/GenBank/DDBJ whole genome shotgun (WGS) entry which is preliminary data.</text>
</comment>
<protein>
    <submittedName>
        <fullName evidence="2">Uncharacterized protein</fullName>
    </submittedName>
</protein>
<dbReference type="Proteomes" id="UP000325902">
    <property type="component" value="Unassembled WGS sequence"/>
</dbReference>
<name>A0A5N5DPV7_9PEZI</name>
<evidence type="ECO:0000256" key="1">
    <source>
        <dbReference type="SAM" id="MobiDB-lite"/>
    </source>
</evidence>
<keyword evidence="3" id="KW-1185">Reference proteome</keyword>
<feature type="region of interest" description="Disordered" evidence="1">
    <location>
        <begin position="35"/>
        <end position="96"/>
    </location>
</feature>